<proteinExistence type="predicted"/>
<dbReference type="AlphaFoldDB" id="A0A847ET87"/>
<dbReference type="EMBL" id="JAAZAL010000070">
    <property type="protein sequence ID" value="NLE31001.1"/>
    <property type="molecule type" value="Genomic_DNA"/>
</dbReference>
<feature type="chain" id="PRO_5032799814" evidence="2">
    <location>
        <begin position="26"/>
        <end position="321"/>
    </location>
</feature>
<evidence type="ECO:0000313" key="4">
    <source>
        <dbReference type="Proteomes" id="UP000554004"/>
    </source>
</evidence>
<dbReference type="Proteomes" id="UP000554004">
    <property type="component" value="Unassembled WGS sequence"/>
</dbReference>
<feature type="transmembrane region" description="Helical" evidence="1">
    <location>
        <begin position="256"/>
        <end position="276"/>
    </location>
</feature>
<keyword evidence="1" id="KW-0472">Membrane</keyword>
<dbReference type="InterPro" id="IPR036249">
    <property type="entry name" value="Thioredoxin-like_sf"/>
</dbReference>
<evidence type="ECO:0000256" key="2">
    <source>
        <dbReference type="SAM" id="SignalP"/>
    </source>
</evidence>
<keyword evidence="1" id="KW-1133">Transmembrane helix</keyword>
<name>A0A847ET87_9BACT</name>
<dbReference type="Gene3D" id="3.40.30.10">
    <property type="entry name" value="Glutaredoxin"/>
    <property type="match status" value="1"/>
</dbReference>
<keyword evidence="2" id="KW-0732">Signal</keyword>
<organism evidence="3 4">
    <name type="scientific">Candidatus Dojkabacteria bacterium</name>
    <dbReference type="NCBI Taxonomy" id="2099670"/>
    <lineage>
        <taxon>Bacteria</taxon>
        <taxon>Candidatus Dojkabacteria</taxon>
    </lineage>
</organism>
<reference evidence="3 4" key="1">
    <citation type="journal article" date="2020" name="Biotechnol. Biofuels">
        <title>New insights from the biogas microbiome by comprehensive genome-resolved metagenomics of nearly 1600 species originating from multiple anaerobic digesters.</title>
        <authorList>
            <person name="Campanaro S."/>
            <person name="Treu L."/>
            <person name="Rodriguez-R L.M."/>
            <person name="Kovalovszki A."/>
            <person name="Ziels R.M."/>
            <person name="Maus I."/>
            <person name="Zhu X."/>
            <person name="Kougias P.G."/>
            <person name="Basile A."/>
            <person name="Luo G."/>
            <person name="Schluter A."/>
            <person name="Konstantinidis K.T."/>
            <person name="Angelidaki I."/>
        </authorList>
    </citation>
    <scope>NUCLEOTIDE SEQUENCE [LARGE SCALE GENOMIC DNA]</scope>
    <source>
        <strain evidence="3">AS06rmzACSIP_421</strain>
    </source>
</reference>
<gene>
    <name evidence="3" type="ORF">GX618_01870</name>
</gene>
<comment type="caution">
    <text evidence="3">The sequence shown here is derived from an EMBL/GenBank/DDBJ whole genome shotgun (WGS) entry which is preliminary data.</text>
</comment>
<keyword evidence="1" id="KW-0812">Transmembrane</keyword>
<sequence>MGKLFKKIFTVLLFILILFSTNSFAQESKKFAIYFTGIGCPHCAKVSPVLHKKIEEGDLIVIEYEIYNRIANSRVLNSYADSYKMSLGIPQMLFSKEVIEDGDSPIISKLDEMVSDSNPNEIFLENGKSVLFENLDLNILNRYPTIYSKDRVVIRKSIKDITKEQNEQIKNFIYNSDLQLAIDGLNGTVVKTELVKTASASLKYDNAININGWLLQWNGKPIVASQEDTQNGEEEVNSEGQKISFGKILSLGLADSVNPCALSILALVLISIITYNPGKRRDILLAGLCFILSVILMYFVYGILIVKAFEVIQSIGSIKEF</sequence>
<dbReference type="SUPFAM" id="SSF52833">
    <property type="entry name" value="Thioredoxin-like"/>
    <property type="match status" value="1"/>
</dbReference>
<evidence type="ECO:0000313" key="3">
    <source>
        <dbReference type="EMBL" id="NLE31001.1"/>
    </source>
</evidence>
<evidence type="ECO:0000256" key="1">
    <source>
        <dbReference type="SAM" id="Phobius"/>
    </source>
</evidence>
<feature type="signal peptide" evidence="2">
    <location>
        <begin position="1"/>
        <end position="25"/>
    </location>
</feature>
<protein>
    <submittedName>
        <fullName evidence="3">Uncharacterized protein</fullName>
    </submittedName>
</protein>
<feature type="transmembrane region" description="Helical" evidence="1">
    <location>
        <begin position="283"/>
        <end position="304"/>
    </location>
</feature>
<feature type="non-terminal residue" evidence="3">
    <location>
        <position position="321"/>
    </location>
</feature>
<accession>A0A847ET87</accession>